<feature type="transmembrane region" description="Helical" evidence="1">
    <location>
        <begin position="220"/>
        <end position="239"/>
    </location>
</feature>
<feature type="non-terminal residue" evidence="2">
    <location>
        <position position="309"/>
    </location>
</feature>
<dbReference type="EMBL" id="OC938917">
    <property type="protein sequence ID" value="CAD7661544.1"/>
    <property type="molecule type" value="Genomic_DNA"/>
</dbReference>
<keyword evidence="1" id="KW-1133">Transmembrane helix</keyword>
<dbReference type="InterPro" id="IPR029370">
    <property type="entry name" value="TMEM117"/>
</dbReference>
<dbReference type="PANTHER" id="PTHR31226">
    <property type="entry name" value="TRANSMEMBRANE PROTEIN 117"/>
    <property type="match status" value="1"/>
</dbReference>
<accession>A0A7R9MJR7</accession>
<evidence type="ECO:0000313" key="2">
    <source>
        <dbReference type="EMBL" id="CAD7661544.1"/>
    </source>
</evidence>
<dbReference type="AlphaFoldDB" id="A0A7R9MJR7"/>
<proteinExistence type="predicted"/>
<feature type="transmembrane region" description="Helical" evidence="1">
    <location>
        <begin position="175"/>
        <end position="200"/>
    </location>
</feature>
<keyword evidence="3" id="KW-1185">Reference proteome</keyword>
<dbReference type="Proteomes" id="UP000728032">
    <property type="component" value="Unassembled WGS sequence"/>
</dbReference>
<evidence type="ECO:0008006" key="4">
    <source>
        <dbReference type="Google" id="ProtNLM"/>
    </source>
</evidence>
<dbReference type="EMBL" id="CAJPVJ010024092">
    <property type="protein sequence ID" value="CAG2178680.1"/>
    <property type="molecule type" value="Genomic_DNA"/>
</dbReference>
<dbReference type="OrthoDB" id="419441at2759"/>
<sequence>MTNSCYYCSDCDIYDSNTCATGAATACVSNGGTAPAAPDGHTCSHYQCHRPQHQYNNLDNLSQYSLHMEKDFRYYFQHPYARLFVAYFVVFCNFLIFAEDPLSHSLMECSIPVLGNVISFVATKYPHDPYWTAVKVGLWLTAIFVGLVFGKYILHHIILRRVLRLKMFRDECGTWMVMFASVFISCYFFSFIYNFLLVWANPKAEELLINSYMGMTYASFMKVAACGTWCGDFFTAWMITDMMLQDNLYPGWAQTLRSFWHKHTTTRICVFWTGALVIAALVITLIVTDKISWDNLNKDFIASTELSRA</sequence>
<gene>
    <name evidence="2" type="ORF">ONB1V03_LOCUS18105</name>
</gene>
<feature type="transmembrane region" description="Helical" evidence="1">
    <location>
        <begin position="268"/>
        <end position="287"/>
    </location>
</feature>
<feature type="transmembrane region" description="Helical" evidence="1">
    <location>
        <begin position="136"/>
        <end position="154"/>
    </location>
</feature>
<dbReference type="PANTHER" id="PTHR31226:SF1">
    <property type="entry name" value="TRANSMEMBRANE PROTEIN 117"/>
    <property type="match status" value="1"/>
</dbReference>
<dbReference type="Pfam" id="PF15113">
    <property type="entry name" value="TMEM117"/>
    <property type="match status" value="1"/>
</dbReference>
<organism evidence="2">
    <name type="scientific">Oppiella nova</name>
    <dbReference type="NCBI Taxonomy" id="334625"/>
    <lineage>
        <taxon>Eukaryota</taxon>
        <taxon>Metazoa</taxon>
        <taxon>Ecdysozoa</taxon>
        <taxon>Arthropoda</taxon>
        <taxon>Chelicerata</taxon>
        <taxon>Arachnida</taxon>
        <taxon>Acari</taxon>
        <taxon>Acariformes</taxon>
        <taxon>Sarcoptiformes</taxon>
        <taxon>Oribatida</taxon>
        <taxon>Brachypylina</taxon>
        <taxon>Oppioidea</taxon>
        <taxon>Oppiidae</taxon>
        <taxon>Oppiella</taxon>
    </lineage>
</organism>
<dbReference type="GO" id="GO:0070059">
    <property type="term" value="P:intrinsic apoptotic signaling pathway in response to endoplasmic reticulum stress"/>
    <property type="evidence" value="ECO:0007669"/>
    <property type="project" value="TreeGrafter"/>
</dbReference>
<keyword evidence="1" id="KW-0472">Membrane</keyword>
<reference evidence="2" key="1">
    <citation type="submission" date="2020-11" db="EMBL/GenBank/DDBJ databases">
        <authorList>
            <person name="Tran Van P."/>
        </authorList>
    </citation>
    <scope>NUCLEOTIDE SEQUENCE</scope>
</reference>
<evidence type="ECO:0000256" key="1">
    <source>
        <dbReference type="SAM" id="Phobius"/>
    </source>
</evidence>
<feature type="transmembrane region" description="Helical" evidence="1">
    <location>
        <begin position="80"/>
        <end position="98"/>
    </location>
</feature>
<name>A0A7R9MJR7_9ACAR</name>
<evidence type="ECO:0000313" key="3">
    <source>
        <dbReference type="Proteomes" id="UP000728032"/>
    </source>
</evidence>
<keyword evidence="1" id="KW-0812">Transmembrane</keyword>
<protein>
    <recommendedName>
        <fullName evidence="4">Transmembrane protein</fullName>
    </recommendedName>
</protein>